<reference evidence="2 3" key="1">
    <citation type="submission" date="2018-06" db="EMBL/GenBank/DDBJ databases">
        <authorList>
            <consortium name="Pathogen Informatics"/>
            <person name="Doyle S."/>
        </authorList>
    </citation>
    <scope>NUCLEOTIDE SEQUENCE [LARGE SCALE GENOMIC DNA]</scope>
    <source>
        <strain evidence="2 3">NCTC11413</strain>
    </source>
</reference>
<feature type="signal peptide" evidence="1">
    <location>
        <begin position="1"/>
        <end position="23"/>
    </location>
</feature>
<evidence type="ECO:0000256" key="1">
    <source>
        <dbReference type="SAM" id="SignalP"/>
    </source>
</evidence>
<evidence type="ECO:0000313" key="2">
    <source>
        <dbReference type="EMBL" id="STO37124.1"/>
    </source>
</evidence>
<accession>A0A377H3P0</accession>
<name>A0A377H3P0_9PAST</name>
<protein>
    <submittedName>
        <fullName evidence="2">Predicted transcriptional regulator</fullName>
    </submittedName>
</protein>
<organism evidence="2 3">
    <name type="scientific">Gallibacterium anatis</name>
    <dbReference type="NCBI Taxonomy" id="750"/>
    <lineage>
        <taxon>Bacteria</taxon>
        <taxon>Pseudomonadati</taxon>
        <taxon>Pseudomonadota</taxon>
        <taxon>Gammaproteobacteria</taxon>
        <taxon>Pasteurellales</taxon>
        <taxon>Pasteurellaceae</taxon>
        <taxon>Gallibacterium</taxon>
    </lineage>
</organism>
<dbReference type="NCBIfam" id="TIGR01626">
    <property type="entry name" value="ytfJ_HI0045"/>
    <property type="match status" value="1"/>
</dbReference>
<gene>
    <name evidence="2" type="primary">ytfJ</name>
    <name evidence="2" type="ORF">NCTC11413_00213</name>
</gene>
<evidence type="ECO:0000313" key="3">
    <source>
        <dbReference type="Proteomes" id="UP000254232"/>
    </source>
</evidence>
<keyword evidence="1" id="KW-0732">Signal</keyword>
<proteinExistence type="predicted"/>
<dbReference type="AlphaFoldDB" id="A0A377H3P0"/>
<feature type="chain" id="PRO_5016607117" evidence="1">
    <location>
        <begin position="24"/>
        <end position="188"/>
    </location>
</feature>
<dbReference type="InterPro" id="IPR006513">
    <property type="entry name" value="YtfJ_HI0045"/>
</dbReference>
<dbReference type="Proteomes" id="UP000254232">
    <property type="component" value="Unassembled WGS sequence"/>
</dbReference>
<sequence>MTMKLLKTLFIISAVTLPFTANAHNLTPGKAPLTVSNVQSGEVLLNGGKVQYQTWNSNSLNGKVRVVQHMAGRISVKSMNDPLMDKIKAANFPHDKYQTTTIVNTADATLGMSSMAKSKTESGKKEFPYTMVVVDDNGKVKQSWQLQPENSLIMVLDKQGIVRFAKEGKLSDAENQQVITLVSELINK</sequence>
<dbReference type="Gene3D" id="3.40.30.10">
    <property type="entry name" value="Glutaredoxin"/>
    <property type="match status" value="1"/>
</dbReference>
<dbReference type="Pfam" id="PF09695">
    <property type="entry name" value="YtfJ_HI0045"/>
    <property type="match status" value="1"/>
</dbReference>
<dbReference type="EMBL" id="UGGZ01000001">
    <property type="protein sequence ID" value="STO37124.1"/>
    <property type="molecule type" value="Genomic_DNA"/>
</dbReference>